<dbReference type="EMBL" id="CP136890">
    <property type="protein sequence ID" value="WOK93130.1"/>
    <property type="molecule type" value="Genomic_DNA"/>
</dbReference>
<dbReference type="Proteomes" id="UP001327560">
    <property type="component" value="Chromosome 1"/>
</dbReference>
<dbReference type="InterPro" id="IPR029058">
    <property type="entry name" value="AB_hydrolase_fold"/>
</dbReference>
<evidence type="ECO:0000256" key="1">
    <source>
        <dbReference type="ARBA" id="ARBA00008645"/>
    </source>
</evidence>
<dbReference type="SUPFAM" id="SSF53474">
    <property type="entry name" value="alpha/beta-Hydrolases"/>
    <property type="match status" value="1"/>
</dbReference>
<dbReference type="AlphaFoldDB" id="A0AAQ3Q1G4"/>
<comment type="similarity">
    <text evidence="1">Belongs to the AB hydrolase superfamily.</text>
</comment>
<gene>
    <name evidence="2" type="ORF">Cni_G01823</name>
</gene>
<reference evidence="2 3" key="1">
    <citation type="submission" date="2023-10" db="EMBL/GenBank/DDBJ databases">
        <title>Chromosome-scale genome assembly provides insights into flower coloration mechanisms of Canna indica.</title>
        <authorList>
            <person name="Li C."/>
        </authorList>
    </citation>
    <scope>NUCLEOTIDE SEQUENCE [LARGE SCALE GENOMIC DNA]</scope>
    <source>
        <tissue evidence="2">Flower</tissue>
    </source>
</reference>
<dbReference type="Gene3D" id="3.40.50.1820">
    <property type="entry name" value="alpha/beta hydrolase"/>
    <property type="match status" value="1"/>
</dbReference>
<protein>
    <submittedName>
        <fullName evidence="2">Uncharacterized protein</fullName>
    </submittedName>
</protein>
<evidence type="ECO:0000313" key="2">
    <source>
        <dbReference type="EMBL" id="WOK93130.1"/>
    </source>
</evidence>
<name>A0AAQ3Q1G4_9LILI</name>
<accession>A0AAQ3Q1G4</accession>
<dbReference type="PANTHER" id="PTHR43039">
    <property type="entry name" value="ESTERASE-RELATED"/>
    <property type="match status" value="1"/>
</dbReference>
<keyword evidence="3" id="KW-1185">Reference proteome</keyword>
<sequence length="235" mass="25782">MGGTTTNLETTARDYRVVLYDLVCVGSVNPDHFDFRLYTTLHAILAAIRRPELFLRLILIGASPWFLNDDDYHRGFELEDFDKVFVAMEANNEAWVQGFMPLAVGADVPTVVREFSWTLFNMRPDIVQHAAGHLDMAKEVSVPSSVAAYLKAHLGDCTAIEHIPVEGHLPHLNAPAALVHVLCRTLASPCWPTPASLMLDGPTTPTGSQIGACMVDDNQRIKFGLPACLSSLSIP</sequence>
<proteinExistence type="inferred from homology"/>
<evidence type="ECO:0000313" key="3">
    <source>
        <dbReference type="Proteomes" id="UP001327560"/>
    </source>
</evidence>
<organism evidence="2 3">
    <name type="scientific">Canna indica</name>
    <name type="common">Indian-shot</name>
    <dbReference type="NCBI Taxonomy" id="4628"/>
    <lineage>
        <taxon>Eukaryota</taxon>
        <taxon>Viridiplantae</taxon>
        <taxon>Streptophyta</taxon>
        <taxon>Embryophyta</taxon>
        <taxon>Tracheophyta</taxon>
        <taxon>Spermatophyta</taxon>
        <taxon>Magnoliopsida</taxon>
        <taxon>Liliopsida</taxon>
        <taxon>Zingiberales</taxon>
        <taxon>Cannaceae</taxon>
        <taxon>Canna</taxon>
    </lineage>
</organism>